<dbReference type="EMBL" id="JAVFKM010000004">
    <property type="protein sequence ID" value="MEF3113822.1"/>
    <property type="molecule type" value="Genomic_DNA"/>
</dbReference>
<protein>
    <submittedName>
        <fullName evidence="2">DUF4240 domain-containing protein</fullName>
    </submittedName>
</protein>
<dbReference type="Pfam" id="PF14024">
    <property type="entry name" value="DUF4240"/>
    <property type="match status" value="1"/>
</dbReference>
<evidence type="ECO:0000259" key="1">
    <source>
        <dbReference type="Pfam" id="PF14024"/>
    </source>
</evidence>
<dbReference type="Proteomes" id="UP001348265">
    <property type="component" value="Unassembled WGS sequence"/>
</dbReference>
<evidence type="ECO:0000313" key="2">
    <source>
        <dbReference type="EMBL" id="MEF3113822.1"/>
    </source>
</evidence>
<dbReference type="RefSeq" id="WP_331786407.1">
    <property type="nucleotide sequence ID" value="NZ_JAVFKM010000004.1"/>
</dbReference>
<accession>A0ABU7WQX8</accession>
<proteinExistence type="predicted"/>
<sequence>MDTEAFWRMLDAEEDDDTPLANSVTGHLAAMSAEEFLAFEHCCSRLRDAVRRWNVWTVAYLTGGGCSDDRLSDFPAGPVALRCESYERAAICPDSLAQHPAVRRAAATGTRTSFSMRTSTSCRDESFDFDDADQMLRRPPRLAALHLSPETG</sequence>
<keyword evidence="3" id="KW-1185">Reference proteome</keyword>
<reference evidence="2 3" key="1">
    <citation type="submission" date="2023-08" db="EMBL/GenBank/DDBJ databases">
        <authorList>
            <person name="Sharma P."/>
            <person name="Verma V."/>
            <person name="Mohan M.K."/>
            <person name="Dubey A.K."/>
        </authorList>
    </citation>
    <scope>NUCLEOTIDE SEQUENCE [LARGE SCALE GENOMIC DNA]</scope>
    <source>
        <strain evidence="2 3">ADP4</strain>
    </source>
</reference>
<dbReference type="InterPro" id="IPR025334">
    <property type="entry name" value="DUF4240"/>
</dbReference>
<evidence type="ECO:0000313" key="3">
    <source>
        <dbReference type="Proteomes" id="UP001348265"/>
    </source>
</evidence>
<gene>
    <name evidence="2" type="ORF">RB636_11545</name>
</gene>
<feature type="domain" description="DUF4240" evidence="1">
    <location>
        <begin position="1"/>
        <end position="107"/>
    </location>
</feature>
<organism evidence="2 3">
    <name type="scientific">Streptomyces chrestomyceticus</name>
    <dbReference type="NCBI Taxonomy" id="68185"/>
    <lineage>
        <taxon>Bacteria</taxon>
        <taxon>Bacillati</taxon>
        <taxon>Actinomycetota</taxon>
        <taxon>Actinomycetes</taxon>
        <taxon>Kitasatosporales</taxon>
        <taxon>Streptomycetaceae</taxon>
        <taxon>Streptomyces</taxon>
    </lineage>
</organism>
<comment type="caution">
    <text evidence="2">The sequence shown here is derived from an EMBL/GenBank/DDBJ whole genome shotgun (WGS) entry which is preliminary data.</text>
</comment>
<name>A0ABU7WQX8_9ACTN</name>